<feature type="active site" description="Proton acceptor" evidence="13">
    <location>
        <position position="62"/>
    </location>
</feature>
<dbReference type="InterPro" id="IPR012338">
    <property type="entry name" value="Beta-lactam/transpept-like"/>
</dbReference>
<dbReference type="STRING" id="398512.Bccel_3694"/>
<evidence type="ECO:0000256" key="6">
    <source>
        <dbReference type="ARBA" id="ARBA00022670"/>
    </source>
</evidence>
<dbReference type="SUPFAM" id="SSF69189">
    <property type="entry name" value="Penicillin-binding protein associated domain"/>
    <property type="match status" value="1"/>
</dbReference>
<keyword evidence="16" id="KW-1133">Transmembrane helix</keyword>
<dbReference type="SMART" id="SM00936">
    <property type="entry name" value="PBP5_C"/>
    <property type="match status" value="1"/>
</dbReference>
<dbReference type="RefSeq" id="WP_050753602.1">
    <property type="nucleotide sequence ID" value="NZ_JQKC01000007.1"/>
</dbReference>
<keyword evidence="11" id="KW-0961">Cell wall biogenesis/degradation</keyword>
<evidence type="ECO:0000256" key="14">
    <source>
        <dbReference type="PIRSR" id="PIRSR618044-2"/>
    </source>
</evidence>
<accession>A0A0L6JRU8</accession>
<reference evidence="19" key="1">
    <citation type="submission" date="2015-07" db="EMBL/GenBank/DDBJ databases">
        <title>Near-Complete Genome Sequence of the Cellulolytic Bacterium Bacteroides (Pseudobacteroides) cellulosolvens ATCC 35603.</title>
        <authorList>
            <person name="Dassa B."/>
            <person name="Utturkar S.M."/>
            <person name="Klingeman D.M."/>
            <person name="Hurt R.A."/>
            <person name="Keller M."/>
            <person name="Xu J."/>
            <person name="Reddy Y.H.K."/>
            <person name="Borovok I."/>
            <person name="Grinberg I.R."/>
            <person name="Lamed R."/>
            <person name="Zhivin O."/>
            <person name="Bayer E.A."/>
            <person name="Brown S.D."/>
        </authorList>
    </citation>
    <scope>NUCLEOTIDE SEQUENCE [LARGE SCALE GENOMIC DNA]</scope>
    <source>
        <strain evidence="19">DSM 2933</strain>
    </source>
</reference>
<evidence type="ECO:0000256" key="16">
    <source>
        <dbReference type="SAM" id="Phobius"/>
    </source>
</evidence>
<protein>
    <recommendedName>
        <fullName evidence="4">serine-type D-Ala-D-Ala carboxypeptidase</fullName>
        <ecNumber evidence="4">3.4.16.4</ecNumber>
    </recommendedName>
</protein>
<dbReference type="InterPro" id="IPR001967">
    <property type="entry name" value="Peptidase_S11_N"/>
</dbReference>
<dbReference type="SUPFAM" id="SSF56601">
    <property type="entry name" value="beta-lactamase/transpeptidase-like"/>
    <property type="match status" value="1"/>
</dbReference>
<dbReference type="Gene3D" id="2.60.410.10">
    <property type="entry name" value="D-Ala-D-Ala carboxypeptidase, C-terminal domain"/>
    <property type="match status" value="1"/>
</dbReference>
<evidence type="ECO:0000259" key="17">
    <source>
        <dbReference type="SMART" id="SM00936"/>
    </source>
</evidence>
<evidence type="ECO:0000313" key="18">
    <source>
        <dbReference type="EMBL" id="KNY28420.1"/>
    </source>
</evidence>
<evidence type="ECO:0000256" key="8">
    <source>
        <dbReference type="ARBA" id="ARBA00022801"/>
    </source>
</evidence>
<keyword evidence="5 18" id="KW-0121">Carboxypeptidase</keyword>
<dbReference type="Proteomes" id="UP000036923">
    <property type="component" value="Unassembled WGS sequence"/>
</dbReference>
<dbReference type="InterPro" id="IPR012907">
    <property type="entry name" value="Peptidase_S11_C"/>
</dbReference>
<dbReference type="AlphaFoldDB" id="A0A0L6JRU8"/>
<keyword evidence="10" id="KW-0573">Peptidoglycan synthesis</keyword>
<name>A0A0L6JRU8_9FIRM</name>
<dbReference type="PATRIC" id="fig|398512.5.peg.3870"/>
<dbReference type="PANTHER" id="PTHR21581:SF33">
    <property type="entry name" value="D-ALANYL-D-ALANINE CARBOXYPEPTIDASE DACB"/>
    <property type="match status" value="1"/>
</dbReference>
<evidence type="ECO:0000256" key="3">
    <source>
        <dbReference type="ARBA" id="ARBA00007164"/>
    </source>
</evidence>
<evidence type="ECO:0000256" key="9">
    <source>
        <dbReference type="ARBA" id="ARBA00022960"/>
    </source>
</evidence>
<evidence type="ECO:0000256" key="1">
    <source>
        <dbReference type="ARBA" id="ARBA00003217"/>
    </source>
</evidence>
<evidence type="ECO:0000256" key="7">
    <source>
        <dbReference type="ARBA" id="ARBA00022729"/>
    </source>
</evidence>
<keyword evidence="8 18" id="KW-0378">Hydrolase</keyword>
<keyword evidence="16" id="KW-0472">Membrane</keyword>
<keyword evidence="9" id="KW-0133">Cell shape</keyword>
<evidence type="ECO:0000256" key="15">
    <source>
        <dbReference type="RuleBase" id="RU004016"/>
    </source>
</evidence>
<feature type="binding site" evidence="14">
    <location>
        <position position="244"/>
    </location>
    <ligand>
        <name>substrate</name>
    </ligand>
</feature>
<evidence type="ECO:0000256" key="2">
    <source>
        <dbReference type="ARBA" id="ARBA00004752"/>
    </source>
</evidence>
<feature type="domain" description="Peptidase S11 D-Ala-D-Ala carboxypeptidase A C-terminal" evidence="17">
    <location>
        <begin position="296"/>
        <end position="387"/>
    </location>
</feature>
<dbReference type="GO" id="GO:0071555">
    <property type="term" value="P:cell wall organization"/>
    <property type="evidence" value="ECO:0007669"/>
    <property type="project" value="UniProtKB-KW"/>
</dbReference>
<feature type="transmembrane region" description="Helical" evidence="16">
    <location>
        <begin position="408"/>
        <end position="426"/>
    </location>
</feature>
<evidence type="ECO:0000256" key="11">
    <source>
        <dbReference type="ARBA" id="ARBA00023316"/>
    </source>
</evidence>
<dbReference type="OrthoDB" id="9791132at2"/>
<evidence type="ECO:0000256" key="13">
    <source>
        <dbReference type="PIRSR" id="PIRSR618044-1"/>
    </source>
</evidence>
<feature type="active site" description="Acyl-ester intermediate" evidence="13">
    <location>
        <position position="59"/>
    </location>
</feature>
<dbReference type="GO" id="GO:0006508">
    <property type="term" value="P:proteolysis"/>
    <property type="evidence" value="ECO:0007669"/>
    <property type="project" value="UniProtKB-KW"/>
</dbReference>
<dbReference type="GO" id="GO:0009252">
    <property type="term" value="P:peptidoglycan biosynthetic process"/>
    <property type="evidence" value="ECO:0007669"/>
    <property type="project" value="UniProtKB-UniPathway"/>
</dbReference>
<evidence type="ECO:0000256" key="12">
    <source>
        <dbReference type="ARBA" id="ARBA00034000"/>
    </source>
</evidence>
<organism evidence="18 19">
    <name type="scientific">Pseudobacteroides cellulosolvens ATCC 35603 = DSM 2933</name>
    <dbReference type="NCBI Taxonomy" id="398512"/>
    <lineage>
        <taxon>Bacteria</taxon>
        <taxon>Bacillati</taxon>
        <taxon>Bacillota</taxon>
        <taxon>Clostridia</taxon>
        <taxon>Eubacteriales</taxon>
        <taxon>Oscillospiraceae</taxon>
        <taxon>Pseudobacteroides</taxon>
    </lineage>
</organism>
<dbReference type="Pfam" id="PF07943">
    <property type="entry name" value="PBP5_C"/>
    <property type="match status" value="1"/>
</dbReference>
<dbReference type="InterPro" id="IPR018044">
    <property type="entry name" value="Peptidase_S11"/>
</dbReference>
<keyword evidence="7" id="KW-0732">Signal</keyword>
<gene>
    <name evidence="18" type="ORF">Bccel_3694</name>
</gene>
<keyword evidence="19" id="KW-1185">Reference proteome</keyword>
<dbReference type="InterPro" id="IPR037167">
    <property type="entry name" value="Peptidase_S11_C_sf"/>
</dbReference>
<keyword evidence="16" id="KW-0812">Transmembrane</keyword>
<feature type="active site" evidence="13">
    <location>
        <position position="118"/>
    </location>
</feature>
<dbReference type="PRINTS" id="PR00725">
    <property type="entry name" value="DADACBPTASE1"/>
</dbReference>
<comment type="function">
    <text evidence="1">Removes C-terminal D-alanyl residues from sugar-peptide cell wall precursors.</text>
</comment>
<comment type="similarity">
    <text evidence="3 15">Belongs to the peptidase S11 family.</text>
</comment>
<dbReference type="eggNOG" id="COG1686">
    <property type="taxonomic scope" value="Bacteria"/>
</dbReference>
<comment type="catalytic activity">
    <reaction evidence="12">
        <text>Preferential cleavage: (Ac)2-L-Lys-D-Ala-|-D-Ala. Also transpeptidation of peptidyl-alanyl moieties that are N-acyl substituents of D-alanine.</text>
        <dbReference type="EC" id="3.4.16.4"/>
    </reaction>
</comment>
<keyword evidence="6" id="KW-0645">Protease</keyword>
<evidence type="ECO:0000313" key="19">
    <source>
        <dbReference type="Proteomes" id="UP000036923"/>
    </source>
</evidence>
<comment type="pathway">
    <text evidence="2">Cell wall biogenesis; peptidoglycan biosynthesis.</text>
</comment>
<dbReference type="EC" id="3.4.16.4" evidence="4"/>
<dbReference type="GO" id="GO:0008360">
    <property type="term" value="P:regulation of cell shape"/>
    <property type="evidence" value="ECO:0007669"/>
    <property type="project" value="UniProtKB-KW"/>
</dbReference>
<dbReference type="GO" id="GO:0009002">
    <property type="term" value="F:serine-type D-Ala-D-Ala carboxypeptidase activity"/>
    <property type="evidence" value="ECO:0007669"/>
    <property type="project" value="UniProtKB-EC"/>
</dbReference>
<evidence type="ECO:0000256" key="4">
    <source>
        <dbReference type="ARBA" id="ARBA00012448"/>
    </source>
</evidence>
<proteinExistence type="inferred from homology"/>
<dbReference type="InterPro" id="IPR015956">
    <property type="entry name" value="Peniciliin-bd_prot_C_sf"/>
</dbReference>
<dbReference type="PANTHER" id="PTHR21581">
    <property type="entry name" value="D-ALANYL-D-ALANINE CARBOXYPEPTIDASE"/>
    <property type="match status" value="1"/>
</dbReference>
<evidence type="ECO:0000256" key="10">
    <source>
        <dbReference type="ARBA" id="ARBA00022984"/>
    </source>
</evidence>
<dbReference type="UniPathway" id="UPA00219"/>
<dbReference type="Pfam" id="PF00768">
    <property type="entry name" value="Peptidase_S11"/>
    <property type="match status" value="1"/>
</dbReference>
<dbReference type="EMBL" id="LGTC01000001">
    <property type="protein sequence ID" value="KNY28420.1"/>
    <property type="molecule type" value="Genomic_DNA"/>
</dbReference>
<evidence type="ECO:0000256" key="5">
    <source>
        <dbReference type="ARBA" id="ARBA00022645"/>
    </source>
</evidence>
<comment type="caution">
    <text evidence="18">The sequence shown here is derived from an EMBL/GenBank/DDBJ whole genome shotgun (WGS) entry which is preliminary data.</text>
</comment>
<sequence precursor="true">MIKRILLFLQVCLIIASLGSVAYSQPVNIPSSYSYILMDSKTGQVLVENNADVKLRPASTTKIMTAILAVENGKMDSIMNVSQNAVYDIGPGGMNIGIMAGESNLTLENMLNAMLVRSANETANIIAENISGSKEEFAKRMNEKAQELGAYNTNFVNPCGKDDAKGEENHLSTARDMALIARYAMTKPEIREIVAKEYYKDLPATNKHQKWDPLRSTNKLLWYSNKYPYTLDGQKHNYEVNGIKTGYTSAAGNNLVSSAVGEDGLELIAVVMHVTEGNNKVFSYTKELYKYGFEHFVNKKLVSANDVLKSIAVENSKNNEKLDLVAETDFSCATPIDSADDLIREEKIQPSIKAPVKKGDKLGVVEYKKNGVLLGTVNVVASRDIEKPVVANTDNEQVAKSENTVRKILIPIIAICGGFLVLRFVMKRLSRRARRMNSL</sequence>
<dbReference type="Gene3D" id="3.40.710.10">
    <property type="entry name" value="DD-peptidase/beta-lactamase superfamily"/>
    <property type="match status" value="1"/>
</dbReference>